<dbReference type="Pfam" id="PF00383">
    <property type="entry name" value="dCMP_cyt_deam_1"/>
    <property type="match status" value="1"/>
</dbReference>
<dbReference type="CDD" id="cd01285">
    <property type="entry name" value="nucleoside_deaminase"/>
    <property type="match status" value="1"/>
</dbReference>
<reference evidence="3" key="1">
    <citation type="submission" date="2023-10" db="EMBL/GenBank/DDBJ databases">
        <authorList>
            <person name="Chen Y."/>
            <person name="Shah S."/>
            <person name="Dougan E. K."/>
            <person name="Thang M."/>
            <person name="Chan C."/>
        </authorList>
    </citation>
    <scope>NUCLEOTIDE SEQUENCE [LARGE SCALE GENOMIC DNA]</scope>
</reference>
<keyword evidence="1" id="KW-0378">Hydrolase</keyword>
<comment type="caution">
    <text evidence="3">The sequence shown here is derived from an EMBL/GenBank/DDBJ whole genome shotgun (WGS) entry which is preliminary data.</text>
</comment>
<name>A0ABN9X1Q7_9DINO</name>
<dbReference type="SUPFAM" id="SSF53927">
    <property type="entry name" value="Cytidine deaminase-like"/>
    <property type="match status" value="1"/>
</dbReference>
<evidence type="ECO:0000256" key="1">
    <source>
        <dbReference type="ARBA" id="ARBA00022801"/>
    </source>
</evidence>
<dbReference type="EMBL" id="CAUYUJ010019488">
    <property type="protein sequence ID" value="CAK0891509.1"/>
    <property type="molecule type" value="Genomic_DNA"/>
</dbReference>
<dbReference type="PANTHER" id="PTHR11079:SF149">
    <property type="entry name" value="TRNA-SPECIFIC ADENOSINE DEAMINASE 2"/>
    <property type="match status" value="1"/>
</dbReference>
<dbReference type="InterPro" id="IPR002125">
    <property type="entry name" value="CMP_dCMP_dom"/>
</dbReference>
<evidence type="ECO:0000259" key="2">
    <source>
        <dbReference type="PROSITE" id="PS51747"/>
    </source>
</evidence>
<sequence length="184" mass="19394">MMRLAIQEARKAMAAGEVPVGCVFVDRRAGRVLVAGGNETNRSRNGSRHCEVVAAELALRTHGADALRDSCLYVTLEPCIMCAGALQHLGVPEVVFGAPNTRFGGCGGVFAVHELRAPAAGRAAGGDAPREAPRPRRGAEAHLRGFSCRSGVLADEAVELLREFYASGNPNAPDEKRHRPLSGG</sequence>
<accession>A0ABN9X1Q7</accession>
<feature type="domain" description="CMP/dCMP-type deaminase" evidence="2">
    <location>
        <begin position="1"/>
        <end position="108"/>
    </location>
</feature>
<gene>
    <name evidence="3" type="ORF">PCOR1329_LOCUS71450</name>
</gene>
<dbReference type="Proteomes" id="UP001189429">
    <property type="component" value="Unassembled WGS sequence"/>
</dbReference>
<dbReference type="PROSITE" id="PS51747">
    <property type="entry name" value="CYT_DCMP_DEAMINASES_2"/>
    <property type="match status" value="1"/>
</dbReference>
<dbReference type="Gene3D" id="3.40.140.10">
    <property type="entry name" value="Cytidine Deaminase, domain 2"/>
    <property type="match status" value="1"/>
</dbReference>
<evidence type="ECO:0000313" key="3">
    <source>
        <dbReference type="EMBL" id="CAK0891509.1"/>
    </source>
</evidence>
<evidence type="ECO:0000313" key="4">
    <source>
        <dbReference type="Proteomes" id="UP001189429"/>
    </source>
</evidence>
<protein>
    <recommendedName>
        <fullName evidence="2">CMP/dCMP-type deaminase domain-containing protein</fullName>
    </recommendedName>
</protein>
<proteinExistence type="predicted"/>
<dbReference type="InterPro" id="IPR016193">
    <property type="entry name" value="Cytidine_deaminase-like"/>
</dbReference>
<keyword evidence="4" id="KW-1185">Reference proteome</keyword>
<dbReference type="PANTHER" id="PTHR11079">
    <property type="entry name" value="CYTOSINE DEAMINASE FAMILY MEMBER"/>
    <property type="match status" value="1"/>
</dbReference>
<organism evidence="3 4">
    <name type="scientific">Prorocentrum cordatum</name>
    <dbReference type="NCBI Taxonomy" id="2364126"/>
    <lineage>
        <taxon>Eukaryota</taxon>
        <taxon>Sar</taxon>
        <taxon>Alveolata</taxon>
        <taxon>Dinophyceae</taxon>
        <taxon>Prorocentrales</taxon>
        <taxon>Prorocentraceae</taxon>
        <taxon>Prorocentrum</taxon>
    </lineage>
</organism>